<gene>
    <name evidence="10" type="ORF">Micbo1qcDRAFT_218775</name>
</gene>
<feature type="domain" description="C2H2-type" evidence="9">
    <location>
        <begin position="9"/>
        <end position="36"/>
    </location>
</feature>
<keyword evidence="5" id="KW-0862">Zinc</keyword>
<protein>
    <recommendedName>
        <fullName evidence="9">C2H2-type domain-containing protein</fullName>
    </recommendedName>
</protein>
<proteinExistence type="predicted"/>
<keyword evidence="3" id="KW-0677">Repeat</keyword>
<dbReference type="GO" id="GO:0000785">
    <property type="term" value="C:chromatin"/>
    <property type="evidence" value="ECO:0007669"/>
    <property type="project" value="TreeGrafter"/>
</dbReference>
<dbReference type="SUPFAM" id="SSF57667">
    <property type="entry name" value="beta-beta-alpha zinc fingers"/>
    <property type="match status" value="1"/>
</dbReference>
<dbReference type="GO" id="GO:0006351">
    <property type="term" value="P:DNA-templated transcription"/>
    <property type="evidence" value="ECO:0007669"/>
    <property type="project" value="InterPro"/>
</dbReference>
<comment type="subcellular location">
    <subcellularLocation>
        <location evidence="1">Nucleus</location>
    </subcellularLocation>
</comment>
<dbReference type="Gene3D" id="3.30.160.60">
    <property type="entry name" value="Classic Zinc Finger"/>
    <property type="match status" value="1"/>
</dbReference>
<accession>A0A136IPZ8</accession>
<dbReference type="AlphaFoldDB" id="A0A136IPZ8"/>
<dbReference type="STRING" id="196109.A0A136IPZ8"/>
<keyword evidence="2" id="KW-0479">Metal-binding</keyword>
<evidence type="ECO:0000256" key="7">
    <source>
        <dbReference type="PROSITE-ProRule" id="PRU00042"/>
    </source>
</evidence>
<dbReference type="InterPro" id="IPR036236">
    <property type="entry name" value="Znf_C2H2_sf"/>
</dbReference>
<dbReference type="OrthoDB" id="10018191at2759"/>
<dbReference type="FunFam" id="3.30.160.60:FF:000446">
    <property type="entry name" value="Zinc finger protein"/>
    <property type="match status" value="1"/>
</dbReference>
<dbReference type="GO" id="GO:0000981">
    <property type="term" value="F:DNA-binding transcription factor activity, RNA polymerase II-specific"/>
    <property type="evidence" value="ECO:0007669"/>
    <property type="project" value="InterPro"/>
</dbReference>
<dbReference type="CDD" id="cd12148">
    <property type="entry name" value="fungal_TF_MHR"/>
    <property type="match status" value="1"/>
</dbReference>
<dbReference type="InterPro" id="IPR007219">
    <property type="entry name" value="XnlR_reg_dom"/>
</dbReference>
<dbReference type="GO" id="GO:0005634">
    <property type="term" value="C:nucleus"/>
    <property type="evidence" value="ECO:0007669"/>
    <property type="project" value="UniProtKB-SubCell"/>
</dbReference>
<evidence type="ECO:0000259" key="9">
    <source>
        <dbReference type="PROSITE" id="PS50157"/>
    </source>
</evidence>
<evidence type="ECO:0000256" key="8">
    <source>
        <dbReference type="SAM" id="MobiDB-lite"/>
    </source>
</evidence>
<evidence type="ECO:0000313" key="11">
    <source>
        <dbReference type="Proteomes" id="UP000070501"/>
    </source>
</evidence>
<dbReference type="GO" id="GO:0008270">
    <property type="term" value="F:zinc ion binding"/>
    <property type="evidence" value="ECO:0007669"/>
    <property type="project" value="UniProtKB-KW"/>
</dbReference>
<dbReference type="PROSITE" id="PS50157">
    <property type="entry name" value="ZINC_FINGER_C2H2_2"/>
    <property type="match status" value="1"/>
</dbReference>
<keyword evidence="6" id="KW-0539">Nucleus</keyword>
<evidence type="ECO:0000256" key="6">
    <source>
        <dbReference type="ARBA" id="ARBA00023242"/>
    </source>
</evidence>
<dbReference type="InParanoid" id="A0A136IPZ8"/>
<evidence type="ECO:0000256" key="1">
    <source>
        <dbReference type="ARBA" id="ARBA00004123"/>
    </source>
</evidence>
<dbReference type="InterPro" id="IPR051059">
    <property type="entry name" value="VerF-like"/>
</dbReference>
<evidence type="ECO:0000256" key="2">
    <source>
        <dbReference type="ARBA" id="ARBA00022723"/>
    </source>
</evidence>
<name>A0A136IPZ8_9PEZI</name>
<organism evidence="10 11">
    <name type="scientific">Microdochium bolleyi</name>
    <dbReference type="NCBI Taxonomy" id="196109"/>
    <lineage>
        <taxon>Eukaryota</taxon>
        <taxon>Fungi</taxon>
        <taxon>Dikarya</taxon>
        <taxon>Ascomycota</taxon>
        <taxon>Pezizomycotina</taxon>
        <taxon>Sordariomycetes</taxon>
        <taxon>Xylariomycetidae</taxon>
        <taxon>Xylariales</taxon>
        <taxon>Microdochiaceae</taxon>
        <taxon>Microdochium</taxon>
    </lineage>
</organism>
<dbReference type="Proteomes" id="UP000070501">
    <property type="component" value="Unassembled WGS sequence"/>
</dbReference>
<evidence type="ECO:0000256" key="5">
    <source>
        <dbReference type="ARBA" id="ARBA00022833"/>
    </source>
</evidence>
<feature type="region of interest" description="Disordered" evidence="8">
    <location>
        <begin position="93"/>
        <end position="113"/>
    </location>
</feature>
<dbReference type="InterPro" id="IPR013087">
    <property type="entry name" value="Znf_C2H2_type"/>
</dbReference>
<dbReference type="PANTHER" id="PTHR40626">
    <property type="entry name" value="MIP31509P"/>
    <property type="match status" value="1"/>
</dbReference>
<dbReference type="EMBL" id="KQ964265">
    <property type="protein sequence ID" value="KXJ86985.1"/>
    <property type="molecule type" value="Genomic_DNA"/>
</dbReference>
<dbReference type="PANTHER" id="PTHR40626:SF11">
    <property type="entry name" value="ZINC FINGER PROTEIN YPR022C"/>
    <property type="match status" value="1"/>
</dbReference>
<evidence type="ECO:0000256" key="4">
    <source>
        <dbReference type="ARBA" id="ARBA00022771"/>
    </source>
</evidence>
<sequence>MEPPSDPALTCSHCGETFQRREHRNRHELRHTGARPFTCSVCSKSFSRKSQRCDGFFPCSRCLCRESECTYRSGLDETSDEVVVSETLLSFRDQPSDNASRGWPATTSDPVQDSQNQALIGTQTEWLQDPVSPELLFGSDGFGNRMDGSLLMWNPPIASFPFSWSVDTLDFALEGSSPLDAAGMSQSLDHSSPAQQSSKLHLKPENICGGQTMPCGLFPNPQPDDPQTAEAEIYDHISSIPDSAVQGLHRFYASQQLTDSPVGMPPRILHAFVELYFEHFAWQFPFLHPSRLEAPKLSWILLLAVAAVGSHYSELAAADKYSVVLCDLLARAIESAGLSNRTPGLVVVQSTFLLHVIWAFSASQRDRALGQHRQSSLAARCLELTVPASRSREPSEGSEDAWQLWLAGEERLRTTICIRGKSQATFENRHQIPRQPSVSQVDDSQPSISQDQVLLDSLSLALDSKVSRPETLLHVLFILRHVSLATLHSATGWQTTKEQMLKSKTLFRDFFRQHGPSARRCLLYAVQVLNVCRNTRLGACYNVFSVMVAMSYVYCYSELCTLAAPSMPASGNVELKRSRAAIVRLDQLQDKAAIEQWIDIGTDSLVHLTGVGVLDGPDACVRFLRDVEKTMHSQIAWHGICRAFAGSFAQLRRGETPTKDPPS</sequence>
<keyword evidence="11" id="KW-1185">Reference proteome</keyword>
<reference evidence="11" key="1">
    <citation type="submission" date="2016-02" db="EMBL/GenBank/DDBJ databases">
        <title>Draft genome sequence of Microdochium bolleyi, a fungal endophyte of beachgrass.</title>
        <authorList>
            <consortium name="DOE Joint Genome Institute"/>
            <person name="David A.S."/>
            <person name="May G."/>
            <person name="Haridas S."/>
            <person name="Lim J."/>
            <person name="Wang M."/>
            <person name="Labutti K."/>
            <person name="Lipzen A."/>
            <person name="Barry K."/>
            <person name="Grigoriev I.V."/>
        </authorList>
    </citation>
    <scope>NUCLEOTIDE SEQUENCE [LARGE SCALE GENOMIC DNA]</scope>
    <source>
        <strain evidence="11">J235TASD1</strain>
    </source>
</reference>
<evidence type="ECO:0000313" key="10">
    <source>
        <dbReference type="EMBL" id="KXJ86985.1"/>
    </source>
</evidence>
<keyword evidence="4 7" id="KW-0863">Zinc-finger</keyword>
<dbReference type="GO" id="GO:0000978">
    <property type="term" value="F:RNA polymerase II cis-regulatory region sequence-specific DNA binding"/>
    <property type="evidence" value="ECO:0007669"/>
    <property type="project" value="InterPro"/>
</dbReference>
<dbReference type="PROSITE" id="PS00028">
    <property type="entry name" value="ZINC_FINGER_C2H2_1"/>
    <property type="match status" value="1"/>
</dbReference>
<evidence type="ECO:0000256" key="3">
    <source>
        <dbReference type="ARBA" id="ARBA00022737"/>
    </source>
</evidence>
<dbReference type="Pfam" id="PF04082">
    <property type="entry name" value="Fungal_trans"/>
    <property type="match status" value="1"/>
</dbReference>